<keyword evidence="2" id="KW-0732">Signal</keyword>
<name>A0ABW2HAI0_9ACTN</name>
<dbReference type="RefSeq" id="WP_376810671.1">
    <property type="nucleotide sequence ID" value="NZ_JBHTAC010000071.1"/>
</dbReference>
<dbReference type="EMBL" id="JBHTAC010000071">
    <property type="protein sequence ID" value="MFC7247987.1"/>
    <property type="molecule type" value="Genomic_DNA"/>
</dbReference>
<gene>
    <name evidence="4" type="ORF">ACFQO7_36450</name>
</gene>
<feature type="chain" id="PRO_5046872311" evidence="2">
    <location>
        <begin position="21"/>
        <end position="313"/>
    </location>
</feature>
<dbReference type="Gene3D" id="3.20.20.370">
    <property type="entry name" value="Glycoside hydrolase/deacetylase"/>
    <property type="match status" value="1"/>
</dbReference>
<dbReference type="PROSITE" id="PS51677">
    <property type="entry name" value="NODB"/>
    <property type="match status" value="1"/>
</dbReference>
<proteinExistence type="predicted"/>
<feature type="region of interest" description="Disordered" evidence="1">
    <location>
        <begin position="21"/>
        <end position="76"/>
    </location>
</feature>
<feature type="signal peptide" evidence="2">
    <location>
        <begin position="1"/>
        <end position="20"/>
    </location>
</feature>
<dbReference type="Proteomes" id="UP001596392">
    <property type="component" value="Unassembled WGS sequence"/>
</dbReference>
<dbReference type="Pfam" id="PF01522">
    <property type="entry name" value="Polysacc_deac_1"/>
    <property type="match status" value="1"/>
</dbReference>
<feature type="compositionally biased region" description="Low complexity" evidence="1">
    <location>
        <begin position="40"/>
        <end position="55"/>
    </location>
</feature>
<dbReference type="PANTHER" id="PTHR10587:SF137">
    <property type="entry name" value="4-DEOXY-4-FORMAMIDO-L-ARABINOSE-PHOSPHOUNDECAPRENOL DEFORMYLASE ARND-RELATED"/>
    <property type="match status" value="1"/>
</dbReference>
<evidence type="ECO:0000259" key="3">
    <source>
        <dbReference type="PROSITE" id="PS51677"/>
    </source>
</evidence>
<dbReference type="InterPro" id="IPR050248">
    <property type="entry name" value="Polysacc_deacetylase_ArnD"/>
</dbReference>
<evidence type="ECO:0000256" key="1">
    <source>
        <dbReference type="SAM" id="MobiDB-lite"/>
    </source>
</evidence>
<evidence type="ECO:0000313" key="5">
    <source>
        <dbReference type="Proteomes" id="UP001596392"/>
    </source>
</evidence>
<comment type="caution">
    <text evidence="4">The sequence shown here is derived from an EMBL/GenBank/DDBJ whole genome shotgun (WGS) entry which is preliminary data.</text>
</comment>
<keyword evidence="5" id="KW-1185">Reference proteome</keyword>
<dbReference type="PANTHER" id="PTHR10587">
    <property type="entry name" value="GLYCOSYL TRANSFERASE-RELATED"/>
    <property type="match status" value="1"/>
</dbReference>
<dbReference type="CDD" id="cd10917">
    <property type="entry name" value="CE4_NodB_like_6s_7s"/>
    <property type="match status" value="1"/>
</dbReference>
<organism evidence="4 5">
    <name type="scientific">Catellatospora aurea</name>
    <dbReference type="NCBI Taxonomy" id="1337874"/>
    <lineage>
        <taxon>Bacteria</taxon>
        <taxon>Bacillati</taxon>
        <taxon>Actinomycetota</taxon>
        <taxon>Actinomycetes</taxon>
        <taxon>Micromonosporales</taxon>
        <taxon>Micromonosporaceae</taxon>
        <taxon>Catellatospora</taxon>
    </lineage>
</organism>
<reference evidence="5" key="1">
    <citation type="journal article" date="2019" name="Int. J. Syst. Evol. Microbiol.">
        <title>The Global Catalogue of Microorganisms (GCM) 10K type strain sequencing project: providing services to taxonomists for standard genome sequencing and annotation.</title>
        <authorList>
            <consortium name="The Broad Institute Genomics Platform"/>
            <consortium name="The Broad Institute Genome Sequencing Center for Infectious Disease"/>
            <person name="Wu L."/>
            <person name="Ma J."/>
        </authorList>
    </citation>
    <scope>NUCLEOTIDE SEQUENCE [LARGE SCALE GENOMIC DNA]</scope>
    <source>
        <strain evidence="5">CGMCC 1.9106</strain>
    </source>
</reference>
<evidence type="ECO:0000256" key="2">
    <source>
        <dbReference type="SAM" id="SignalP"/>
    </source>
</evidence>
<evidence type="ECO:0000313" key="4">
    <source>
        <dbReference type="EMBL" id="MFC7247987.1"/>
    </source>
</evidence>
<protein>
    <submittedName>
        <fullName evidence="4">Polysaccharide deacetylase family protein</fullName>
    </submittedName>
</protein>
<dbReference type="InterPro" id="IPR002509">
    <property type="entry name" value="NODB_dom"/>
</dbReference>
<dbReference type="PROSITE" id="PS51257">
    <property type="entry name" value="PROKAR_LIPOPROTEIN"/>
    <property type="match status" value="1"/>
</dbReference>
<dbReference type="InterPro" id="IPR011330">
    <property type="entry name" value="Glyco_hydro/deAcase_b/a-brl"/>
</dbReference>
<dbReference type="SUPFAM" id="SSF88713">
    <property type="entry name" value="Glycoside hydrolase/deacetylase"/>
    <property type="match status" value="1"/>
</dbReference>
<sequence length="313" mass="32712">MQRRIAVTAALVMVALAACGSPSEPSAGGTLPIPTPAPAVTPTAAPTPTFVEPSSSPTPTPVQPSASPAKPKPTVGKPISCTGKIAQTKPAASGAGPGGSLVKTGSPAVALTFDDGPDPVNTPKILDALQQCGVKATFCVVGFRARDNPGLIARIAAEGHTLCNHSWQHLFDLAKRDDAYIRKDLENTNKMILRAAPPGARVAYFRAPGGNFTTKLVKIASDLGMKSIYWHVDPRDWESAKFGKGTAMVNHIIAAVERDVRPGSIVLSHDNGKPDTIVAYRTLLPWLKARFTLIALPDAPDPPPSPAPATPLP</sequence>
<accession>A0ABW2HAI0</accession>
<feature type="domain" description="NodB homology" evidence="3">
    <location>
        <begin position="107"/>
        <end position="297"/>
    </location>
</feature>